<dbReference type="InterPro" id="IPR006186">
    <property type="entry name" value="Ser/Thr-sp_prot-phosphatase"/>
</dbReference>
<dbReference type="GO" id="GO:0005634">
    <property type="term" value="C:nucleus"/>
    <property type="evidence" value="ECO:0007669"/>
    <property type="project" value="TreeGrafter"/>
</dbReference>
<proteinExistence type="predicted"/>
<dbReference type="Gene3D" id="3.60.21.10">
    <property type="match status" value="1"/>
</dbReference>
<evidence type="ECO:0000313" key="3">
    <source>
        <dbReference type="Proteomes" id="UP000030665"/>
    </source>
</evidence>
<dbReference type="OrthoDB" id="1930084at2759"/>
<sequence>MEPTVGIAKQRREVNEGVKSSITSSPVSCLRGWVQSNRGVSYRFGPDVVEEFCTKMDIDLIARAHQVVEKGYEFFADNKLVTIFSAPNYCGQFDNSAGLMLVDANLKCRIRVTLLFHQLTMTPAI</sequence>
<evidence type="ECO:0000259" key="1">
    <source>
        <dbReference type="SMART" id="SM00156"/>
    </source>
</evidence>
<dbReference type="STRING" id="36087.A0A077ZL46"/>
<reference evidence="2" key="1">
    <citation type="submission" date="2014-01" db="EMBL/GenBank/DDBJ databases">
        <authorList>
            <person name="Aslett M."/>
        </authorList>
    </citation>
    <scope>NUCLEOTIDE SEQUENCE</scope>
</reference>
<reference evidence="2" key="2">
    <citation type="submission" date="2014-03" db="EMBL/GenBank/DDBJ databases">
        <title>The whipworm genome and dual-species transcriptomics of an intimate host-pathogen interaction.</title>
        <authorList>
            <person name="Foth B.J."/>
            <person name="Tsai I.J."/>
            <person name="Reid A.J."/>
            <person name="Bancroft A.J."/>
            <person name="Nichol S."/>
            <person name="Tracey A."/>
            <person name="Holroyd N."/>
            <person name="Cotton J.A."/>
            <person name="Stanley E.J."/>
            <person name="Zarowiecki M."/>
            <person name="Liu J.Z."/>
            <person name="Huckvale T."/>
            <person name="Cooper P.J."/>
            <person name="Grencis R.K."/>
            <person name="Berriman M."/>
        </authorList>
    </citation>
    <scope>NUCLEOTIDE SEQUENCE [LARGE SCALE GENOMIC DNA]</scope>
</reference>
<dbReference type="GO" id="GO:0004722">
    <property type="term" value="F:protein serine/threonine phosphatase activity"/>
    <property type="evidence" value="ECO:0007669"/>
    <property type="project" value="TreeGrafter"/>
</dbReference>
<dbReference type="EMBL" id="HG807761">
    <property type="protein sequence ID" value="CDW61052.1"/>
    <property type="molecule type" value="Genomic_DNA"/>
</dbReference>
<dbReference type="InterPro" id="IPR050341">
    <property type="entry name" value="PP1_catalytic_subunit"/>
</dbReference>
<dbReference type="PRINTS" id="PR00114">
    <property type="entry name" value="STPHPHTASE"/>
</dbReference>
<dbReference type="GO" id="GO:0005737">
    <property type="term" value="C:cytoplasm"/>
    <property type="evidence" value="ECO:0007669"/>
    <property type="project" value="TreeGrafter"/>
</dbReference>
<dbReference type="SMART" id="SM00156">
    <property type="entry name" value="PP2Ac"/>
    <property type="match status" value="1"/>
</dbReference>
<dbReference type="AlphaFoldDB" id="A0A077ZL46"/>
<dbReference type="Proteomes" id="UP000030665">
    <property type="component" value="Unassembled WGS sequence"/>
</dbReference>
<name>A0A077ZL46_TRITR</name>
<keyword evidence="3" id="KW-1185">Reference proteome</keyword>
<evidence type="ECO:0000313" key="2">
    <source>
        <dbReference type="EMBL" id="CDW61052.1"/>
    </source>
</evidence>
<dbReference type="PANTHER" id="PTHR11668:SF199">
    <property type="entry name" value="SERINE_THREONINE-PROTEIN PHOSPHATASE"/>
    <property type="match status" value="1"/>
</dbReference>
<protein>
    <submittedName>
        <fullName evidence="2">Serine:threonine protein phosphatase PP1</fullName>
    </submittedName>
</protein>
<feature type="domain" description="Serine/threonine specific protein phosphatases" evidence="1">
    <location>
        <begin position="2"/>
        <end position="117"/>
    </location>
</feature>
<accession>A0A077ZL46</accession>
<organism evidence="2 3">
    <name type="scientific">Trichuris trichiura</name>
    <name type="common">Whipworm</name>
    <name type="synonym">Trichocephalus trichiurus</name>
    <dbReference type="NCBI Taxonomy" id="36087"/>
    <lineage>
        <taxon>Eukaryota</taxon>
        <taxon>Metazoa</taxon>
        <taxon>Ecdysozoa</taxon>
        <taxon>Nematoda</taxon>
        <taxon>Enoplea</taxon>
        <taxon>Dorylaimia</taxon>
        <taxon>Trichinellida</taxon>
        <taxon>Trichuridae</taxon>
        <taxon>Trichuris</taxon>
    </lineage>
</organism>
<dbReference type="PANTHER" id="PTHR11668">
    <property type="entry name" value="SERINE/THREONINE PROTEIN PHOSPHATASE"/>
    <property type="match status" value="1"/>
</dbReference>
<dbReference type="SUPFAM" id="SSF56300">
    <property type="entry name" value="Metallo-dependent phosphatases"/>
    <property type="match status" value="1"/>
</dbReference>
<dbReference type="InterPro" id="IPR029052">
    <property type="entry name" value="Metallo-depent_PP-like"/>
</dbReference>
<gene>
    <name evidence="2" type="ORF">TTRE_0000947301</name>
</gene>